<sequence>MVMKSSKVLAKAAKLLTQETWCTGCAAARADGYGVDPNDRWAAH</sequence>
<name>A0A0F9ARZ6_9ZZZZ</name>
<accession>A0A0F9ARZ6</accession>
<organism evidence="1">
    <name type="scientific">marine sediment metagenome</name>
    <dbReference type="NCBI Taxonomy" id="412755"/>
    <lineage>
        <taxon>unclassified sequences</taxon>
        <taxon>metagenomes</taxon>
        <taxon>ecological metagenomes</taxon>
    </lineage>
</organism>
<feature type="non-terminal residue" evidence="1">
    <location>
        <position position="44"/>
    </location>
</feature>
<evidence type="ECO:0000313" key="1">
    <source>
        <dbReference type="EMBL" id="KKL04412.1"/>
    </source>
</evidence>
<protein>
    <submittedName>
        <fullName evidence="1">Uncharacterized protein</fullName>
    </submittedName>
</protein>
<comment type="caution">
    <text evidence="1">The sequence shown here is derived from an EMBL/GenBank/DDBJ whole genome shotgun (WGS) entry which is preliminary data.</text>
</comment>
<gene>
    <name evidence="1" type="ORF">LCGC14_2616290</name>
</gene>
<dbReference type="AlphaFoldDB" id="A0A0F9ARZ6"/>
<dbReference type="EMBL" id="LAZR01044532">
    <property type="protein sequence ID" value="KKL04412.1"/>
    <property type="molecule type" value="Genomic_DNA"/>
</dbReference>
<reference evidence="1" key="1">
    <citation type="journal article" date="2015" name="Nature">
        <title>Complex archaea that bridge the gap between prokaryotes and eukaryotes.</title>
        <authorList>
            <person name="Spang A."/>
            <person name="Saw J.H."/>
            <person name="Jorgensen S.L."/>
            <person name="Zaremba-Niedzwiedzka K."/>
            <person name="Martijn J."/>
            <person name="Lind A.E."/>
            <person name="van Eijk R."/>
            <person name="Schleper C."/>
            <person name="Guy L."/>
            <person name="Ettema T.J."/>
        </authorList>
    </citation>
    <scope>NUCLEOTIDE SEQUENCE</scope>
</reference>
<proteinExistence type="predicted"/>